<comment type="caution">
    <text evidence="3">The sequence shown here is derived from an EMBL/GenBank/DDBJ whole genome shotgun (WGS) entry which is preliminary data.</text>
</comment>
<dbReference type="AlphaFoldDB" id="A0A836HN50"/>
<accession>A0A836HN50</accession>
<protein>
    <submittedName>
        <fullName evidence="3">Uncharacterized protein</fullName>
    </submittedName>
</protein>
<evidence type="ECO:0000313" key="4">
    <source>
        <dbReference type="Proteomes" id="UP000674179"/>
    </source>
</evidence>
<feature type="region of interest" description="Disordered" evidence="1">
    <location>
        <begin position="56"/>
        <end position="92"/>
    </location>
</feature>
<proteinExistence type="predicted"/>
<dbReference type="GeneID" id="94175323"/>
<dbReference type="KEGG" id="lenr:94175323"/>
<keyword evidence="4" id="KW-1185">Reference proteome</keyword>
<keyword evidence="2" id="KW-1133">Transmembrane helix</keyword>
<feature type="transmembrane region" description="Helical" evidence="2">
    <location>
        <begin position="20"/>
        <end position="38"/>
    </location>
</feature>
<evidence type="ECO:0000313" key="3">
    <source>
        <dbReference type="EMBL" id="KAG5487170.1"/>
    </source>
</evidence>
<dbReference type="RefSeq" id="XP_067696126.1">
    <property type="nucleotide sequence ID" value="XM_067839813.1"/>
</dbReference>
<organism evidence="3 4">
    <name type="scientific">Leishmania enriettii</name>
    <dbReference type="NCBI Taxonomy" id="5663"/>
    <lineage>
        <taxon>Eukaryota</taxon>
        <taxon>Discoba</taxon>
        <taxon>Euglenozoa</taxon>
        <taxon>Kinetoplastea</taxon>
        <taxon>Metakinetoplastina</taxon>
        <taxon>Trypanosomatida</taxon>
        <taxon>Trypanosomatidae</taxon>
        <taxon>Leishmaniinae</taxon>
        <taxon>Leishmania</taxon>
    </lineage>
</organism>
<evidence type="ECO:0000256" key="2">
    <source>
        <dbReference type="SAM" id="Phobius"/>
    </source>
</evidence>
<reference evidence="3 4" key="1">
    <citation type="submission" date="2021-02" db="EMBL/GenBank/DDBJ databases">
        <title>Leishmania (Mundinia) enrietti genome sequencing and assembly.</title>
        <authorList>
            <person name="Almutairi H."/>
            <person name="Gatherer D."/>
        </authorList>
    </citation>
    <scope>NUCLEOTIDE SEQUENCE [LARGE SCALE GENOMIC DNA]</scope>
    <source>
        <strain evidence="3">CUR178</strain>
    </source>
</reference>
<evidence type="ECO:0000256" key="1">
    <source>
        <dbReference type="SAM" id="MobiDB-lite"/>
    </source>
</evidence>
<keyword evidence="2" id="KW-0472">Membrane</keyword>
<sequence>MQNGSRRLCDSMYSLDADVLAFPLIGAVAAQLAAITALQMRTTSPLVDIGSAHSPIASERASRRTAPAAARIFPSPRTGTHSQRGVAAARAR</sequence>
<name>A0A836HN50_LEIEN</name>
<gene>
    <name evidence="3" type="ORF">CUR178_08182</name>
</gene>
<dbReference type="EMBL" id="JAFHKP010000002">
    <property type="protein sequence ID" value="KAG5487170.1"/>
    <property type="molecule type" value="Genomic_DNA"/>
</dbReference>
<keyword evidence="2" id="KW-0812">Transmembrane</keyword>
<dbReference type="Proteomes" id="UP000674179">
    <property type="component" value="Chromosome 2"/>
</dbReference>